<dbReference type="AlphaFoldDB" id="A0A5B7ESK4"/>
<proteinExistence type="predicted"/>
<comment type="caution">
    <text evidence="1">The sequence shown here is derived from an EMBL/GenBank/DDBJ whole genome shotgun (WGS) entry which is preliminary data.</text>
</comment>
<keyword evidence="2" id="KW-1185">Reference proteome</keyword>
<reference evidence="1 2" key="1">
    <citation type="submission" date="2019-05" db="EMBL/GenBank/DDBJ databases">
        <title>Another draft genome of Portunus trituberculatus and its Hox gene families provides insights of decapod evolution.</title>
        <authorList>
            <person name="Jeong J.-H."/>
            <person name="Song I."/>
            <person name="Kim S."/>
            <person name="Choi T."/>
            <person name="Kim D."/>
            <person name="Ryu S."/>
            <person name="Kim W."/>
        </authorList>
    </citation>
    <scope>NUCLEOTIDE SEQUENCE [LARGE SCALE GENOMIC DNA]</scope>
    <source>
        <tissue evidence="1">Muscle</tissue>
    </source>
</reference>
<protein>
    <submittedName>
        <fullName evidence="1">Uncharacterized protein</fullName>
    </submittedName>
</protein>
<name>A0A5B7ESK4_PORTR</name>
<dbReference type="EMBL" id="VSRR010003816">
    <property type="protein sequence ID" value="MPC37561.1"/>
    <property type="molecule type" value="Genomic_DNA"/>
</dbReference>
<gene>
    <name evidence="1" type="ORF">E2C01_031047</name>
</gene>
<dbReference type="Proteomes" id="UP000324222">
    <property type="component" value="Unassembled WGS sequence"/>
</dbReference>
<evidence type="ECO:0000313" key="2">
    <source>
        <dbReference type="Proteomes" id="UP000324222"/>
    </source>
</evidence>
<sequence>MDCNRNSFSSPFCELAKIMKTLPSILSPASSPQDQGLAKYLRLPFVTSGISPRIRPTIHLFRLTLLPTIRGDIKVQCPQNVTLKLTVLCLPAVITQTSLKYLNNSDTVRQLSNVASSELVHNFET</sequence>
<evidence type="ECO:0000313" key="1">
    <source>
        <dbReference type="EMBL" id="MPC37561.1"/>
    </source>
</evidence>
<accession>A0A5B7ESK4</accession>
<organism evidence="1 2">
    <name type="scientific">Portunus trituberculatus</name>
    <name type="common">Swimming crab</name>
    <name type="synonym">Neptunus trituberculatus</name>
    <dbReference type="NCBI Taxonomy" id="210409"/>
    <lineage>
        <taxon>Eukaryota</taxon>
        <taxon>Metazoa</taxon>
        <taxon>Ecdysozoa</taxon>
        <taxon>Arthropoda</taxon>
        <taxon>Crustacea</taxon>
        <taxon>Multicrustacea</taxon>
        <taxon>Malacostraca</taxon>
        <taxon>Eumalacostraca</taxon>
        <taxon>Eucarida</taxon>
        <taxon>Decapoda</taxon>
        <taxon>Pleocyemata</taxon>
        <taxon>Brachyura</taxon>
        <taxon>Eubrachyura</taxon>
        <taxon>Portunoidea</taxon>
        <taxon>Portunidae</taxon>
        <taxon>Portuninae</taxon>
        <taxon>Portunus</taxon>
    </lineage>
</organism>